<comment type="caution">
    <text evidence="2">The sequence shown here is derived from an EMBL/GenBank/DDBJ whole genome shotgun (WGS) entry which is preliminary data.</text>
</comment>
<dbReference type="STRING" id="268505.A0A2A9PNR3"/>
<dbReference type="PANTHER" id="PTHR22946">
    <property type="entry name" value="DIENELACTONE HYDROLASE DOMAIN-CONTAINING PROTEIN-RELATED"/>
    <property type="match status" value="1"/>
</dbReference>
<evidence type="ECO:0000313" key="2">
    <source>
        <dbReference type="EMBL" id="PFH62520.1"/>
    </source>
</evidence>
<dbReference type="GO" id="GO:0016787">
    <property type="term" value="F:hydrolase activity"/>
    <property type="evidence" value="ECO:0007669"/>
    <property type="project" value="UniProtKB-KW"/>
</dbReference>
<dbReference type="Gene3D" id="3.40.50.1820">
    <property type="entry name" value="alpha/beta hydrolase"/>
    <property type="match status" value="1"/>
</dbReference>
<evidence type="ECO:0000313" key="3">
    <source>
        <dbReference type="Proteomes" id="UP000037136"/>
    </source>
</evidence>
<dbReference type="PANTHER" id="PTHR22946:SF12">
    <property type="entry name" value="CONIDIAL PIGMENT BIOSYNTHESIS PROTEIN AYG1 (AFU_ORTHOLOGUE AFUA_2G17550)"/>
    <property type="match status" value="1"/>
</dbReference>
<name>A0A2A9PNR3_OPHUN</name>
<dbReference type="InterPro" id="IPR050261">
    <property type="entry name" value="FrsA_esterase"/>
</dbReference>
<gene>
    <name evidence="2" type="ORF">XA68_13259</name>
</gene>
<dbReference type="AlphaFoldDB" id="A0A2A9PNR3"/>
<reference evidence="2 3" key="2">
    <citation type="journal article" date="2017" name="Sci. Rep.">
        <title>Ant-infecting Ophiocordyceps genomes reveal a high diversity of potential behavioral manipulation genes and a possible major role for enterotoxins.</title>
        <authorList>
            <person name="de Bekker C."/>
            <person name="Ohm R.A."/>
            <person name="Evans H.C."/>
            <person name="Brachmann A."/>
            <person name="Hughes D.P."/>
        </authorList>
    </citation>
    <scope>NUCLEOTIDE SEQUENCE [LARGE SCALE GENOMIC DNA]</scope>
    <source>
        <strain evidence="2 3">SC16a</strain>
    </source>
</reference>
<dbReference type="SUPFAM" id="SSF53474">
    <property type="entry name" value="alpha/beta-Hydrolases"/>
    <property type="match status" value="1"/>
</dbReference>
<dbReference type="Pfam" id="PF06500">
    <property type="entry name" value="FrsA-like"/>
    <property type="match status" value="1"/>
</dbReference>
<accession>A0A2A9PNR3</accession>
<evidence type="ECO:0008006" key="4">
    <source>
        <dbReference type="Google" id="ProtNLM"/>
    </source>
</evidence>
<keyword evidence="3" id="KW-1185">Reference proteome</keyword>
<protein>
    <recommendedName>
        <fullName evidence="4">AB hydrolase-1 domain-containing protein</fullName>
    </recommendedName>
</protein>
<dbReference type="InterPro" id="IPR029058">
    <property type="entry name" value="AB_hydrolase_fold"/>
</dbReference>
<dbReference type="InterPro" id="IPR010520">
    <property type="entry name" value="FrsA-like"/>
</dbReference>
<dbReference type="EMBL" id="LAZP02000026">
    <property type="protein sequence ID" value="PFH62520.1"/>
    <property type="molecule type" value="Genomic_DNA"/>
</dbReference>
<evidence type="ECO:0000256" key="1">
    <source>
        <dbReference type="ARBA" id="ARBA00022801"/>
    </source>
</evidence>
<dbReference type="Proteomes" id="UP000037136">
    <property type="component" value="Unassembled WGS sequence"/>
</dbReference>
<keyword evidence="1" id="KW-0378">Hydrolase</keyword>
<organism evidence="2 3">
    <name type="scientific">Ophiocordyceps unilateralis</name>
    <name type="common">Zombie-ant fungus</name>
    <name type="synonym">Torrubia unilateralis</name>
    <dbReference type="NCBI Taxonomy" id="268505"/>
    <lineage>
        <taxon>Eukaryota</taxon>
        <taxon>Fungi</taxon>
        <taxon>Dikarya</taxon>
        <taxon>Ascomycota</taxon>
        <taxon>Pezizomycotina</taxon>
        <taxon>Sordariomycetes</taxon>
        <taxon>Hypocreomycetidae</taxon>
        <taxon>Hypocreales</taxon>
        <taxon>Ophiocordycipitaceae</taxon>
        <taxon>Ophiocordyceps</taxon>
    </lineage>
</organism>
<sequence>MAESSSCQHRYVIQDRLGAPAAAHHESPQKLWETKWRAPAEMGVYPFMFGTATDFEPVFTELIKQGVKEPYDWDGWAASFFPQAEALTGTAAEAEAKGDKDKASEYYLRSSALYRIARFPLPRSAKQQLAWNKGKEAAIRGLGLRPHPVRELRVPHPHAVSGEADSFPVYYLAPQSPTPAPCLVILCGLDGYRTELAVWMEGWRKLGVATVVLEVPGTGDSPALPSDPTSPDRQWSSLLDWLDGLTEIDSRRIVFEGFSTGGFYAIRLAHTHHERLLGVVALGGGCHHMFDYQWLDAVNQLEYPFDLANALAFKFGYGDDVERFKREASARFSLLNDGTLDKPCARLLLVNGIQDEIYPIDDYYLALEHGSPKEARFVAGTKHMGEPESFFIILNWLYRLFGIEANPAEQLKSLPFKPRF</sequence>
<proteinExistence type="predicted"/>
<reference evidence="2 3" key="1">
    <citation type="journal article" date="2015" name="BMC Genomics">
        <title>Gene expression during zombie ant biting behavior reflects the complexity underlying fungal parasitic behavioral manipulation.</title>
        <authorList>
            <person name="de Bekker C."/>
            <person name="Ohm R.A."/>
            <person name="Loreto R.G."/>
            <person name="Sebastian A."/>
            <person name="Albert I."/>
            <person name="Merrow M."/>
            <person name="Brachmann A."/>
            <person name="Hughes D.P."/>
        </authorList>
    </citation>
    <scope>NUCLEOTIDE SEQUENCE [LARGE SCALE GENOMIC DNA]</scope>
    <source>
        <strain evidence="2 3">SC16a</strain>
    </source>
</reference>
<dbReference type="OrthoDB" id="5409895at2759"/>